<gene>
    <name evidence="2" type="ORF">BKA07_000917</name>
</gene>
<evidence type="ECO:0000313" key="3">
    <source>
        <dbReference type="Proteomes" id="UP000576792"/>
    </source>
</evidence>
<dbReference type="RefSeq" id="WP_167949842.1">
    <property type="nucleotide sequence ID" value="NZ_BAAAPQ010000026.1"/>
</dbReference>
<protein>
    <submittedName>
        <fullName evidence="2">Uncharacterized protein</fullName>
    </submittedName>
</protein>
<comment type="caution">
    <text evidence="2">The sequence shown here is derived from an EMBL/GenBank/DDBJ whole genome shotgun (WGS) entry which is preliminary data.</text>
</comment>
<dbReference type="Proteomes" id="UP000576792">
    <property type="component" value="Unassembled WGS sequence"/>
</dbReference>
<feature type="compositionally biased region" description="Basic residues" evidence="1">
    <location>
        <begin position="205"/>
        <end position="214"/>
    </location>
</feature>
<accession>A0A846S2V1</accession>
<proteinExistence type="predicted"/>
<keyword evidence="3" id="KW-1185">Reference proteome</keyword>
<dbReference type="EMBL" id="JAATJN010000001">
    <property type="protein sequence ID" value="NJC55882.1"/>
    <property type="molecule type" value="Genomic_DNA"/>
</dbReference>
<reference evidence="2 3" key="1">
    <citation type="submission" date="2020-03" db="EMBL/GenBank/DDBJ databases">
        <title>Sequencing the genomes of 1000 actinobacteria strains.</title>
        <authorList>
            <person name="Klenk H.-P."/>
        </authorList>
    </citation>
    <scope>NUCLEOTIDE SEQUENCE [LARGE SCALE GENOMIC DNA]</scope>
    <source>
        <strain evidence="2 3">DSM 18964</strain>
    </source>
</reference>
<dbReference type="AlphaFoldDB" id="A0A846S2V1"/>
<organism evidence="2 3">
    <name type="scientific">Brevibacterium marinum</name>
    <dbReference type="NCBI Taxonomy" id="418643"/>
    <lineage>
        <taxon>Bacteria</taxon>
        <taxon>Bacillati</taxon>
        <taxon>Actinomycetota</taxon>
        <taxon>Actinomycetes</taxon>
        <taxon>Micrococcales</taxon>
        <taxon>Brevibacteriaceae</taxon>
        <taxon>Brevibacterium</taxon>
    </lineage>
</organism>
<feature type="region of interest" description="Disordered" evidence="1">
    <location>
        <begin position="193"/>
        <end position="214"/>
    </location>
</feature>
<feature type="compositionally biased region" description="Basic and acidic residues" evidence="1">
    <location>
        <begin position="144"/>
        <end position="160"/>
    </location>
</feature>
<evidence type="ECO:0000256" key="1">
    <source>
        <dbReference type="SAM" id="MobiDB-lite"/>
    </source>
</evidence>
<evidence type="ECO:0000313" key="2">
    <source>
        <dbReference type="EMBL" id="NJC55882.1"/>
    </source>
</evidence>
<feature type="compositionally biased region" description="Basic and acidic residues" evidence="1">
    <location>
        <begin position="193"/>
        <end position="204"/>
    </location>
</feature>
<feature type="compositionally biased region" description="Basic and acidic residues" evidence="1">
    <location>
        <begin position="14"/>
        <end position="24"/>
    </location>
</feature>
<sequence>MNDENEFDGAGSVEADRSELRDEGPDLTDLLKQASRLLRRKLAAAAAAGEFGNRGRAIREEVDAVIDEALSDEELETLTDSLSRIVDTLGRNAEGADDECNDRREFAGRRGYAARREFARRFARAGGAATYREYGLGRGFGPSGDRKPRREWSPRQDRNRPHGWGPRGGWGSREDWGEGLADEGRFDHRRSHEAWGPEVHGADHRGHRLGSRRRGMGRMAGAAFEHGFAAGYEHGARS</sequence>
<feature type="region of interest" description="Disordered" evidence="1">
    <location>
        <begin position="133"/>
        <end position="178"/>
    </location>
</feature>
<feature type="region of interest" description="Disordered" evidence="1">
    <location>
        <begin position="1"/>
        <end position="26"/>
    </location>
</feature>
<name>A0A846S2V1_9MICO</name>